<accession>A0A1F6AHP3</accession>
<gene>
    <name evidence="2" type="ORF">A3A79_03770</name>
</gene>
<dbReference type="AlphaFoldDB" id="A0A1F6AHP3"/>
<reference evidence="2 3" key="1">
    <citation type="journal article" date="2016" name="Nat. Commun.">
        <title>Thousands of microbial genomes shed light on interconnected biogeochemical processes in an aquifer system.</title>
        <authorList>
            <person name="Anantharaman K."/>
            <person name="Brown C.T."/>
            <person name="Hug L.A."/>
            <person name="Sharon I."/>
            <person name="Castelle C.J."/>
            <person name="Probst A.J."/>
            <person name="Thomas B.C."/>
            <person name="Singh A."/>
            <person name="Wilkins M.J."/>
            <person name="Karaoz U."/>
            <person name="Brodie E.L."/>
            <person name="Williams K.H."/>
            <person name="Hubbard S.S."/>
            <person name="Banfield J.F."/>
        </authorList>
    </citation>
    <scope>NUCLEOTIDE SEQUENCE [LARGE SCALE GENOMIC DNA]</scope>
</reference>
<dbReference type="EMBL" id="MFJV01000001">
    <property type="protein sequence ID" value="OGG24278.1"/>
    <property type="molecule type" value="Genomic_DNA"/>
</dbReference>
<evidence type="ECO:0000313" key="2">
    <source>
        <dbReference type="EMBL" id="OGG24278.1"/>
    </source>
</evidence>
<dbReference type="Proteomes" id="UP000178759">
    <property type="component" value="Unassembled WGS sequence"/>
</dbReference>
<dbReference type="STRING" id="1798392.A3A79_03770"/>
<proteinExistence type="predicted"/>
<comment type="caution">
    <text evidence="2">The sequence shown here is derived from an EMBL/GenBank/DDBJ whole genome shotgun (WGS) entry which is preliminary data.</text>
</comment>
<protein>
    <submittedName>
        <fullName evidence="2">Uncharacterized protein</fullName>
    </submittedName>
</protein>
<feature type="region of interest" description="Disordered" evidence="1">
    <location>
        <begin position="128"/>
        <end position="152"/>
    </location>
</feature>
<evidence type="ECO:0000256" key="1">
    <source>
        <dbReference type="SAM" id="MobiDB-lite"/>
    </source>
</evidence>
<sequence>MSTDWIKFEDAGKRMVDRITITKGGTIGFPTLFYKRNGVNGFKYVILYYSPTEKAIGLELSNDENEKGKLRISHSAQGYGASVNARLFFRINEIDYISYSHKYKWTKESFSGKDLFVIKLSEKDTEVKTGDVVDPGNDEVKKEPDVSPGSGE</sequence>
<evidence type="ECO:0000313" key="3">
    <source>
        <dbReference type="Proteomes" id="UP000178759"/>
    </source>
</evidence>
<organism evidence="2 3">
    <name type="scientific">Candidatus Gottesmanbacteria bacterium RIFCSPLOWO2_01_FULL_43_11b</name>
    <dbReference type="NCBI Taxonomy" id="1798392"/>
    <lineage>
        <taxon>Bacteria</taxon>
        <taxon>Candidatus Gottesmaniibacteriota</taxon>
    </lineage>
</organism>
<name>A0A1F6AHP3_9BACT</name>